<evidence type="ECO:0000256" key="4">
    <source>
        <dbReference type="ARBA" id="ARBA00022827"/>
    </source>
</evidence>
<dbReference type="InterPro" id="IPR050775">
    <property type="entry name" value="FAD-binding_Monooxygenases"/>
</dbReference>
<organism evidence="8 9">
    <name type="scientific">Friedmanniomyces simplex</name>
    <dbReference type="NCBI Taxonomy" id="329884"/>
    <lineage>
        <taxon>Eukaryota</taxon>
        <taxon>Fungi</taxon>
        <taxon>Dikarya</taxon>
        <taxon>Ascomycota</taxon>
        <taxon>Pezizomycotina</taxon>
        <taxon>Dothideomycetes</taxon>
        <taxon>Dothideomycetidae</taxon>
        <taxon>Mycosphaerellales</taxon>
        <taxon>Teratosphaeriaceae</taxon>
        <taxon>Friedmanniomyces</taxon>
    </lineage>
</organism>
<proteinExistence type="inferred from homology"/>
<accession>A0A4U0WY43</accession>
<evidence type="ECO:0000256" key="7">
    <source>
        <dbReference type="ARBA" id="ARBA00023033"/>
    </source>
</evidence>
<keyword evidence="5" id="KW-0521">NADP</keyword>
<comment type="cofactor">
    <cofactor evidence="1">
        <name>FAD</name>
        <dbReference type="ChEBI" id="CHEBI:57692"/>
    </cofactor>
</comment>
<protein>
    <submittedName>
        <fullName evidence="8">Uncharacterized protein</fullName>
    </submittedName>
</protein>
<dbReference type="PANTHER" id="PTHR43098:SF3">
    <property type="entry name" value="L-ORNITHINE N(5)-MONOOXYGENASE-RELATED"/>
    <property type="match status" value="1"/>
</dbReference>
<sequence>MVYMGLTVHGFPNASFTYTVGGRVILTNIPTVIDMQVDIIVDMITKLGKESARSIEADAGAEEAWMRILDIPVHGSLLKYTAGWSNKGVK</sequence>
<keyword evidence="4" id="KW-0274">FAD</keyword>
<dbReference type="GO" id="GO:0004497">
    <property type="term" value="F:monooxygenase activity"/>
    <property type="evidence" value="ECO:0007669"/>
    <property type="project" value="UniProtKB-KW"/>
</dbReference>
<evidence type="ECO:0000313" key="9">
    <source>
        <dbReference type="Proteomes" id="UP000309340"/>
    </source>
</evidence>
<gene>
    <name evidence="8" type="ORF">B0A55_08426</name>
</gene>
<keyword evidence="7" id="KW-0503">Monooxygenase</keyword>
<dbReference type="PANTHER" id="PTHR43098">
    <property type="entry name" value="L-ORNITHINE N(5)-MONOOXYGENASE-RELATED"/>
    <property type="match status" value="1"/>
</dbReference>
<comment type="caution">
    <text evidence="8">The sequence shown here is derived from an EMBL/GenBank/DDBJ whole genome shotgun (WGS) entry which is preliminary data.</text>
</comment>
<dbReference type="EMBL" id="NAJQ01000567">
    <property type="protein sequence ID" value="TKA67503.1"/>
    <property type="molecule type" value="Genomic_DNA"/>
</dbReference>
<evidence type="ECO:0000256" key="3">
    <source>
        <dbReference type="ARBA" id="ARBA00022630"/>
    </source>
</evidence>
<evidence type="ECO:0000313" key="8">
    <source>
        <dbReference type="EMBL" id="TKA67503.1"/>
    </source>
</evidence>
<reference evidence="8 9" key="1">
    <citation type="submission" date="2017-03" db="EMBL/GenBank/DDBJ databases">
        <title>Genomes of endolithic fungi from Antarctica.</title>
        <authorList>
            <person name="Coleine C."/>
            <person name="Masonjones S."/>
            <person name="Stajich J.E."/>
        </authorList>
    </citation>
    <scope>NUCLEOTIDE SEQUENCE [LARGE SCALE GENOMIC DNA]</scope>
    <source>
        <strain evidence="8 9">CCFEE 5184</strain>
    </source>
</reference>
<keyword evidence="9" id="KW-1185">Reference proteome</keyword>
<evidence type="ECO:0000256" key="5">
    <source>
        <dbReference type="ARBA" id="ARBA00022857"/>
    </source>
</evidence>
<name>A0A4U0WY43_9PEZI</name>
<keyword evidence="3" id="KW-0285">Flavoprotein</keyword>
<dbReference type="AlphaFoldDB" id="A0A4U0WY43"/>
<keyword evidence="6" id="KW-0560">Oxidoreductase</keyword>
<evidence type="ECO:0000256" key="1">
    <source>
        <dbReference type="ARBA" id="ARBA00001974"/>
    </source>
</evidence>
<dbReference type="InterPro" id="IPR036188">
    <property type="entry name" value="FAD/NAD-bd_sf"/>
</dbReference>
<dbReference type="Gene3D" id="3.50.50.60">
    <property type="entry name" value="FAD/NAD(P)-binding domain"/>
    <property type="match status" value="1"/>
</dbReference>
<evidence type="ECO:0000256" key="2">
    <source>
        <dbReference type="ARBA" id="ARBA00010139"/>
    </source>
</evidence>
<comment type="similarity">
    <text evidence="2">Belongs to the FAD-binding monooxygenase family.</text>
</comment>
<dbReference type="Proteomes" id="UP000309340">
    <property type="component" value="Unassembled WGS sequence"/>
</dbReference>
<evidence type="ECO:0000256" key="6">
    <source>
        <dbReference type="ARBA" id="ARBA00023002"/>
    </source>
</evidence>